<feature type="compositionally biased region" description="Low complexity" evidence="5">
    <location>
        <begin position="16"/>
        <end position="46"/>
    </location>
</feature>
<dbReference type="InterPro" id="IPR012677">
    <property type="entry name" value="Nucleotide-bd_a/b_plait_sf"/>
</dbReference>
<evidence type="ECO:0000313" key="9">
    <source>
        <dbReference type="EMBL" id="KAG2217572.1"/>
    </source>
</evidence>
<feature type="compositionally biased region" description="Low complexity" evidence="5">
    <location>
        <begin position="533"/>
        <end position="546"/>
    </location>
</feature>
<dbReference type="Pfam" id="PF00076">
    <property type="entry name" value="RRM_1"/>
    <property type="match status" value="1"/>
</dbReference>
<comment type="similarity">
    <text evidence="1">Belongs to the polyadenylate-binding protein type-1 family.</text>
</comment>
<evidence type="ECO:0008006" key="11">
    <source>
        <dbReference type="Google" id="ProtNLM"/>
    </source>
</evidence>
<reference evidence="9 10" key="1">
    <citation type="submission" date="2020-12" db="EMBL/GenBank/DDBJ databases">
        <title>Metabolic potential, ecology and presence of endohyphal bacteria is reflected in genomic diversity of Mucoromycotina.</title>
        <authorList>
            <person name="Muszewska A."/>
            <person name="Okrasinska A."/>
            <person name="Steczkiewicz K."/>
            <person name="Drgas O."/>
            <person name="Orlowska M."/>
            <person name="Perlinska-Lenart U."/>
            <person name="Aleksandrzak-Piekarczyk T."/>
            <person name="Szatraj K."/>
            <person name="Zielenkiewicz U."/>
            <person name="Pilsyk S."/>
            <person name="Malc E."/>
            <person name="Mieczkowski P."/>
            <person name="Kruszewska J.S."/>
            <person name="Biernat P."/>
            <person name="Pawlowska J."/>
        </authorList>
    </citation>
    <scope>NUCLEOTIDE SEQUENCE [LARGE SCALE GENOMIC DNA]</scope>
    <source>
        <strain evidence="9 10">CBS 142.35</strain>
    </source>
</reference>
<dbReference type="PROSITE" id="PS50102">
    <property type="entry name" value="RRM"/>
    <property type="match status" value="1"/>
</dbReference>
<dbReference type="GO" id="GO:0005737">
    <property type="term" value="C:cytoplasm"/>
    <property type="evidence" value="ECO:0007669"/>
    <property type="project" value="UniProtKB-ARBA"/>
</dbReference>
<keyword evidence="6" id="KW-0732">Signal</keyword>
<sequence length="676" mass="74381">MYIWFFMLLSLQQQQQQQSTLTPPHSNTNNNNSNNTPNINIPATSPQHSSDKSDSGYVDYMNLYIKNLDSSVTNNDLFNMFRIFGRIVSARVMSNPQTGQSKGYGFVSYDKSEDASAALKEMNGKLIGAKQLIVAYHEPKKPRQEKQQPGVGGTTPILNNNNMNDNGNHSNINNNNNHNHGHSPISSANAMPFMNPIGTPVRSPHHNSNHNNNNTSAASAAVSAMASVASGTTNPAAGMGTPYSSHDTRHPYDMSMPPVPINMPSQVNGLGIDNVDQIAMTMKSVGQKRPSPPHPMHRKFSAAESNFGQHPLRLSPPFSTSPMSGASSTGPSLASLASGLNVQPRPNNIPPPPHQQHLPQHQQNDYNNHNNTRTHHHHQQQHQQQQQQQQTGGRPTLRRKGSLESVSSVMTESSASMQKQRLMEAVMRCGDYGKSVSDIVEMLLTLKRKERSLCLFNQDFLKDKIQLAVDALETFDDEEEEEEEEEDRVEQRPIVENDGFDHNVSNQQGDMTPLPTSNSNHSPMAVTPSSLRQQQQPQRVSKAIPIVAPPPASVPTAEPVTSSTQVAKSLSPPSPTTPKKNNNNTNGTSNSKNGEIKQVQEVEKLLSSLDGKPTHEKKQQLGDRLFPLVKATGTKQAPKVTIRLLDSIDLHELAHLMYDKNQLKAHVEIAFASLTK</sequence>
<dbReference type="FunFam" id="3.30.70.330:FF:000383">
    <property type="entry name" value="Sex lethal, isoform D"/>
    <property type="match status" value="1"/>
</dbReference>
<evidence type="ECO:0000256" key="6">
    <source>
        <dbReference type="SAM" id="SignalP"/>
    </source>
</evidence>
<dbReference type="SUPFAM" id="SSF54928">
    <property type="entry name" value="RNA-binding domain, RBD"/>
    <property type="match status" value="1"/>
</dbReference>
<dbReference type="GO" id="GO:0010629">
    <property type="term" value="P:negative regulation of gene expression"/>
    <property type="evidence" value="ECO:0007669"/>
    <property type="project" value="UniProtKB-ARBA"/>
</dbReference>
<feature type="region of interest" description="Disordered" evidence="5">
    <location>
        <begin position="475"/>
        <end position="596"/>
    </location>
</feature>
<feature type="compositionally biased region" description="Basic and acidic residues" evidence="5">
    <location>
        <begin position="489"/>
        <end position="501"/>
    </location>
</feature>
<feature type="compositionally biased region" description="Low complexity" evidence="5">
    <location>
        <begin position="355"/>
        <end position="371"/>
    </location>
</feature>
<accession>A0A8H7RWL7</accession>
<feature type="compositionally biased region" description="Low complexity" evidence="5">
    <location>
        <begin position="381"/>
        <end position="391"/>
    </location>
</feature>
<keyword evidence="10" id="KW-1185">Reference proteome</keyword>
<keyword evidence="2" id="KW-0677">Repeat</keyword>
<protein>
    <recommendedName>
        <fullName evidence="11">Polyadenylate-binding protein, cytoplasmic and nuclear</fullName>
    </recommendedName>
</protein>
<feature type="region of interest" description="Disordered" evidence="5">
    <location>
        <begin position="308"/>
        <end position="418"/>
    </location>
</feature>
<keyword evidence="3 4" id="KW-0694">RNA-binding</keyword>
<dbReference type="InterPro" id="IPR035979">
    <property type="entry name" value="RBD_domain_sf"/>
</dbReference>
<dbReference type="AlphaFoldDB" id="A0A8H7RWL7"/>
<dbReference type="Gene3D" id="3.30.70.330">
    <property type="match status" value="1"/>
</dbReference>
<feature type="chain" id="PRO_5034068999" description="Polyadenylate-binding protein, cytoplasmic and nuclear" evidence="6">
    <location>
        <begin position="20"/>
        <end position="676"/>
    </location>
</feature>
<evidence type="ECO:0000256" key="3">
    <source>
        <dbReference type="ARBA" id="ARBA00022884"/>
    </source>
</evidence>
<dbReference type="Pfam" id="PF00658">
    <property type="entry name" value="MLLE"/>
    <property type="match status" value="1"/>
</dbReference>
<evidence type="ECO:0000256" key="5">
    <source>
        <dbReference type="SAM" id="MobiDB-lite"/>
    </source>
</evidence>
<dbReference type="EMBL" id="JAEPRB010000288">
    <property type="protein sequence ID" value="KAG2217572.1"/>
    <property type="molecule type" value="Genomic_DNA"/>
</dbReference>
<feature type="domain" description="RRM" evidence="7">
    <location>
        <begin position="61"/>
        <end position="139"/>
    </location>
</feature>
<dbReference type="InterPro" id="IPR002004">
    <property type="entry name" value="PABP_HYD_C"/>
</dbReference>
<feature type="compositionally biased region" description="Low complexity" evidence="5">
    <location>
        <begin position="403"/>
        <end position="417"/>
    </location>
</feature>
<feature type="compositionally biased region" description="Polar residues" evidence="5">
    <location>
        <begin position="503"/>
        <end position="532"/>
    </location>
</feature>
<dbReference type="InterPro" id="IPR036053">
    <property type="entry name" value="PABP-dom"/>
</dbReference>
<evidence type="ECO:0000256" key="1">
    <source>
        <dbReference type="ARBA" id="ARBA00008557"/>
    </source>
</evidence>
<dbReference type="InterPro" id="IPR052462">
    <property type="entry name" value="SLIRP/GR-RBP-like"/>
</dbReference>
<dbReference type="OrthoDB" id="6159137at2759"/>
<dbReference type="GO" id="GO:0009967">
    <property type="term" value="P:positive regulation of signal transduction"/>
    <property type="evidence" value="ECO:0007669"/>
    <property type="project" value="UniProtKB-ARBA"/>
</dbReference>
<dbReference type="SMART" id="SM00360">
    <property type="entry name" value="RRM"/>
    <property type="match status" value="1"/>
</dbReference>
<comment type="caution">
    <text evidence="9">The sequence shown here is derived from an EMBL/GenBank/DDBJ whole genome shotgun (WGS) entry which is preliminary data.</text>
</comment>
<dbReference type="SMART" id="SM00517">
    <property type="entry name" value="PolyA"/>
    <property type="match status" value="1"/>
</dbReference>
<dbReference type="Gene3D" id="1.10.1900.10">
    <property type="entry name" value="c-terminal domain of poly(a) binding protein"/>
    <property type="match status" value="2"/>
</dbReference>
<feature type="compositionally biased region" description="Polar residues" evidence="5">
    <location>
        <begin position="317"/>
        <end position="332"/>
    </location>
</feature>
<evidence type="ECO:0000256" key="4">
    <source>
        <dbReference type="PROSITE-ProRule" id="PRU00176"/>
    </source>
</evidence>
<name>A0A8H7RWL7_9FUNG</name>
<organism evidence="9 10">
    <name type="scientific">Circinella minor</name>
    <dbReference type="NCBI Taxonomy" id="1195481"/>
    <lineage>
        <taxon>Eukaryota</taxon>
        <taxon>Fungi</taxon>
        <taxon>Fungi incertae sedis</taxon>
        <taxon>Mucoromycota</taxon>
        <taxon>Mucoromycotina</taxon>
        <taxon>Mucoromycetes</taxon>
        <taxon>Mucorales</taxon>
        <taxon>Lichtheimiaceae</taxon>
        <taxon>Circinella</taxon>
    </lineage>
</organism>
<gene>
    <name evidence="9" type="ORF">INT45_004925</name>
</gene>
<feature type="signal peptide" evidence="6">
    <location>
        <begin position="1"/>
        <end position="19"/>
    </location>
</feature>
<dbReference type="Proteomes" id="UP000646827">
    <property type="component" value="Unassembled WGS sequence"/>
</dbReference>
<evidence type="ECO:0000259" key="7">
    <source>
        <dbReference type="PROSITE" id="PS50102"/>
    </source>
</evidence>
<dbReference type="PANTHER" id="PTHR48027">
    <property type="entry name" value="HETEROGENEOUS NUCLEAR RIBONUCLEOPROTEIN 87F-RELATED"/>
    <property type="match status" value="1"/>
</dbReference>
<feature type="domain" description="PABC" evidence="8">
    <location>
        <begin position="601"/>
        <end position="676"/>
    </location>
</feature>
<dbReference type="GO" id="GO:0003729">
    <property type="term" value="F:mRNA binding"/>
    <property type="evidence" value="ECO:0007669"/>
    <property type="project" value="UniProtKB-ARBA"/>
</dbReference>
<evidence type="ECO:0000259" key="8">
    <source>
        <dbReference type="PROSITE" id="PS51309"/>
    </source>
</evidence>
<dbReference type="PROSITE" id="PS51309">
    <property type="entry name" value="PABC"/>
    <property type="match status" value="1"/>
</dbReference>
<evidence type="ECO:0000256" key="2">
    <source>
        <dbReference type="ARBA" id="ARBA00022737"/>
    </source>
</evidence>
<feature type="compositionally biased region" description="Acidic residues" evidence="5">
    <location>
        <begin position="475"/>
        <end position="488"/>
    </location>
</feature>
<dbReference type="SUPFAM" id="SSF63570">
    <property type="entry name" value="PABC (PABP) domain"/>
    <property type="match status" value="2"/>
</dbReference>
<dbReference type="InterPro" id="IPR000504">
    <property type="entry name" value="RRM_dom"/>
</dbReference>
<evidence type="ECO:0000313" key="10">
    <source>
        <dbReference type="Proteomes" id="UP000646827"/>
    </source>
</evidence>
<feature type="region of interest" description="Disordered" evidence="5">
    <location>
        <begin position="16"/>
        <end position="53"/>
    </location>
</feature>
<proteinExistence type="inferred from homology"/>
<feature type="compositionally biased region" description="Low complexity" evidence="5">
    <location>
        <begin position="577"/>
        <end position="593"/>
    </location>
</feature>